<dbReference type="RefSeq" id="WP_114605255.1">
    <property type="nucleotide sequence ID" value="NZ_CP031148.1"/>
</dbReference>
<comment type="similarity">
    <text evidence="1">Belongs to the UxaA family.</text>
</comment>
<sequence>MTPPTADAEADSPDDAPATTDAWPAAAYARPDGIGARNRLLVLPSVICSRLVADRIAEAVPGAVSAGHDHGCAQLGADEAQTERTLEGVAANPNVAGAVVVGLGCEGVQSDRLAGTLADRGVPVRELSIQGVGGSDEAVAGGVDAARELAADASRTATADLGDLTVGVVSSDLGDSTVDRADPLIGAFVDRVVDAGGRAVVAGTERLRPHGDAVREAMSADAAESYTETVESSPTRTAGLVRRAGERSFADLARLWGERPIGAVLPYGAPAPHESGVALVNAPTEFAAASTALAAAGADIVLHATGDGIPTGHPVVPVCKVTGDAETSAALSGDIDVDARTAGVDDLSALVGRVVGGERTCAERHGLTAFAISRAGPSM</sequence>
<feature type="region of interest" description="Disordered" evidence="3">
    <location>
        <begin position="1"/>
        <end position="20"/>
    </location>
</feature>
<dbReference type="KEGG" id="haq:DU484_04895"/>
<dbReference type="GeneID" id="37286291"/>
<dbReference type="InterPro" id="IPR052172">
    <property type="entry name" value="UxaA_altronate/galactarate_dh"/>
</dbReference>
<dbReference type="GO" id="GO:0019698">
    <property type="term" value="P:D-galacturonate catabolic process"/>
    <property type="evidence" value="ECO:0007669"/>
    <property type="project" value="TreeGrafter"/>
</dbReference>
<organism evidence="6 7">
    <name type="scientific">Haloplanus rubicundus</name>
    <dbReference type="NCBI Taxonomy" id="1547898"/>
    <lineage>
        <taxon>Archaea</taxon>
        <taxon>Methanobacteriati</taxon>
        <taxon>Methanobacteriota</taxon>
        <taxon>Stenosarchaea group</taxon>
        <taxon>Halobacteria</taxon>
        <taxon>Halobacteriales</taxon>
        <taxon>Haloferacaceae</taxon>
        <taxon>Haloplanus</taxon>
    </lineage>
</organism>
<dbReference type="PANTHER" id="PTHR30536">
    <property type="entry name" value="ALTRONATE/GALACTARATE DEHYDRATASE"/>
    <property type="match status" value="1"/>
</dbReference>
<dbReference type="Proteomes" id="UP000252985">
    <property type="component" value="Chromosome"/>
</dbReference>
<feature type="domain" description="D-galactarate/Altronate dehydratase second" evidence="4">
    <location>
        <begin position="28"/>
        <end position="153"/>
    </location>
</feature>
<reference evidence="6 7" key="1">
    <citation type="submission" date="2018-07" db="EMBL/GenBank/DDBJ databases">
        <title>Genome sequences of Haloplanus sp. CBA1112.</title>
        <authorList>
            <person name="Kim Y.B."/>
            <person name="Roh S.W."/>
        </authorList>
    </citation>
    <scope>NUCLEOTIDE SEQUENCE [LARGE SCALE GENOMIC DNA]</scope>
    <source>
        <strain evidence="6 7">CBA1112</strain>
    </source>
</reference>
<dbReference type="InterPro" id="IPR007392">
    <property type="entry name" value="GD_AH_second"/>
</dbReference>
<dbReference type="InterPro" id="IPR048332">
    <property type="entry name" value="GD_AH_C"/>
</dbReference>
<dbReference type="AlphaFoldDB" id="A0A345EAN3"/>
<evidence type="ECO:0000256" key="3">
    <source>
        <dbReference type="SAM" id="MobiDB-lite"/>
    </source>
</evidence>
<keyword evidence="2" id="KW-0456">Lyase</keyword>
<dbReference type="Pfam" id="PF20629">
    <property type="entry name" value="GD_AH_C"/>
    <property type="match status" value="1"/>
</dbReference>
<gene>
    <name evidence="6" type="ORF">DU484_04895</name>
</gene>
<feature type="domain" description="D-galactarate/Altronate dehydratase C-terminal" evidence="5">
    <location>
        <begin position="256"/>
        <end position="376"/>
    </location>
</feature>
<dbReference type="EMBL" id="CP031148">
    <property type="protein sequence ID" value="AXG09255.1"/>
    <property type="molecule type" value="Genomic_DNA"/>
</dbReference>
<evidence type="ECO:0000256" key="1">
    <source>
        <dbReference type="ARBA" id="ARBA00010986"/>
    </source>
</evidence>
<evidence type="ECO:0000259" key="4">
    <source>
        <dbReference type="Pfam" id="PF04295"/>
    </source>
</evidence>
<name>A0A345EAN3_9EURY</name>
<evidence type="ECO:0000259" key="5">
    <source>
        <dbReference type="Pfam" id="PF20629"/>
    </source>
</evidence>
<accession>A0A345EAN3</accession>
<dbReference type="PANTHER" id="PTHR30536:SF5">
    <property type="entry name" value="ALTRONATE DEHYDRATASE"/>
    <property type="match status" value="1"/>
</dbReference>
<dbReference type="Pfam" id="PF04295">
    <property type="entry name" value="GD_AH_second"/>
    <property type="match status" value="1"/>
</dbReference>
<evidence type="ECO:0000313" key="6">
    <source>
        <dbReference type="EMBL" id="AXG09255.1"/>
    </source>
</evidence>
<evidence type="ECO:0000256" key="2">
    <source>
        <dbReference type="ARBA" id="ARBA00023239"/>
    </source>
</evidence>
<evidence type="ECO:0000313" key="7">
    <source>
        <dbReference type="Proteomes" id="UP000252985"/>
    </source>
</evidence>
<dbReference type="GO" id="GO:0016829">
    <property type="term" value="F:lyase activity"/>
    <property type="evidence" value="ECO:0007669"/>
    <property type="project" value="UniProtKB-KW"/>
</dbReference>
<proteinExistence type="inferred from homology"/>
<protein>
    <submittedName>
        <fullName evidence="6">Altronate dehydratase</fullName>
    </submittedName>
</protein>